<dbReference type="PROSITE" id="PS51382">
    <property type="entry name" value="SPX"/>
    <property type="match status" value="1"/>
</dbReference>
<evidence type="ECO:0000259" key="8">
    <source>
        <dbReference type="PROSITE" id="PS51382"/>
    </source>
</evidence>
<keyword evidence="2" id="KW-0926">Vacuole</keyword>
<keyword evidence="4 7" id="KW-1133">Transmembrane helix</keyword>
<feature type="compositionally biased region" description="Polar residues" evidence="6">
    <location>
        <begin position="587"/>
        <end position="598"/>
    </location>
</feature>
<protein>
    <submittedName>
        <fullName evidence="9">Phosphate metabolism transcription protein</fullName>
    </submittedName>
</protein>
<dbReference type="Gene3D" id="3.20.100.30">
    <property type="entry name" value="VTC, catalytic tunnel domain"/>
    <property type="match status" value="1"/>
</dbReference>
<dbReference type="CDD" id="cd14480">
    <property type="entry name" value="SPX_VTC2_like"/>
    <property type="match status" value="1"/>
</dbReference>
<feature type="transmembrane region" description="Helical" evidence="7">
    <location>
        <begin position="755"/>
        <end position="775"/>
    </location>
</feature>
<name>A0ABR3TBG7_9PEZI</name>
<organism evidence="9 10">
    <name type="scientific">Neofusicoccum ribis</name>
    <dbReference type="NCBI Taxonomy" id="45134"/>
    <lineage>
        <taxon>Eukaryota</taxon>
        <taxon>Fungi</taxon>
        <taxon>Dikarya</taxon>
        <taxon>Ascomycota</taxon>
        <taxon>Pezizomycotina</taxon>
        <taxon>Dothideomycetes</taxon>
        <taxon>Dothideomycetes incertae sedis</taxon>
        <taxon>Botryosphaeriales</taxon>
        <taxon>Botryosphaeriaceae</taxon>
        <taxon>Neofusicoccum</taxon>
    </lineage>
</organism>
<dbReference type="InterPro" id="IPR018966">
    <property type="entry name" value="VTC_domain"/>
</dbReference>
<feature type="compositionally biased region" description="Basic and acidic residues" evidence="6">
    <location>
        <begin position="103"/>
        <end position="112"/>
    </location>
</feature>
<comment type="subcellular location">
    <subcellularLocation>
        <location evidence="1">Vacuole membrane</location>
        <topology evidence="1">Multi-pass membrane protein</topology>
    </subcellularLocation>
</comment>
<feature type="region of interest" description="Disordered" evidence="6">
    <location>
        <begin position="548"/>
        <end position="619"/>
    </location>
</feature>
<keyword evidence="3 7" id="KW-0812">Transmembrane</keyword>
<dbReference type="Pfam" id="PF02656">
    <property type="entry name" value="DUF202"/>
    <property type="match status" value="1"/>
</dbReference>
<dbReference type="InterPro" id="IPR051572">
    <property type="entry name" value="VTC_Complex_Subunit"/>
</dbReference>
<dbReference type="Proteomes" id="UP001521116">
    <property type="component" value="Unassembled WGS sequence"/>
</dbReference>
<dbReference type="InterPro" id="IPR003807">
    <property type="entry name" value="DUF202"/>
</dbReference>
<dbReference type="CDD" id="cd07892">
    <property type="entry name" value="PolyPPase_VTC2-3_like"/>
    <property type="match status" value="1"/>
</dbReference>
<keyword evidence="10" id="KW-1185">Reference proteome</keyword>
<accession>A0ABR3TBG7</accession>
<gene>
    <name evidence="9" type="primary">VTC2</name>
    <name evidence="9" type="ORF">SLS56_001005</name>
</gene>
<dbReference type="EMBL" id="JAJVDC020000005">
    <property type="protein sequence ID" value="KAL1636908.1"/>
    <property type="molecule type" value="Genomic_DNA"/>
</dbReference>
<evidence type="ECO:0000313" key="9">
    <source>
        <dbReference type="EMBL" id="KAL1636908.1"/>
    </source>
</evidence>
<evidence type="ECO:0000256" key="6">
    <source>
        <dbReference type="SAM" id="MobiDB-lite"/>
    </source>
</evidence>
<evidence type="ECO:0000256" key="7">
    <source>
        <dbReference type="SAM" id="Phobius"/>
    </source>
</evidence>
<dbReference type="InterPro" id="IPR004331">
    <property type="entry name" value="SPX_dom"/>
</dbReference>
<evidence type="ECO:0000256" key="3">
    <source>
        <dbReference type="ARBA" id="ARBA00022692"/>
    </source>
</evidence>
<feature type="region of interest" description="Disordered" evidence="6">
    <location>
        <begin position="92"/>
        <end position="112"/>
    </location>
</feature>
<dbReference type="PANTHER" id="PTHR46140:SF2">
    <property type="entry name" value="VACUOLAR TRANSPORTER CHAPERONE 3 COMPLEX SUBUNIT 3-RELATED"/>
    <property type="match status" value="1"/>
</dbReference>
<feature type="region of interest" description="Disordered" evidence="6">
    <location>
        <begin position="647"/>
        <end position="666"/>
    </location>
</feature>
<evidence type="ECO:0000313" key="10">
    <source>
        <dbReference type="Proteomes" id="UP001521116"/>
    </source>
</evidence>
<sequence>MRFGRTLQRSVYQPWRSKYIDYDKLKQLLREGGSDQGSDEDYDDDWTEEDEGRFVEELVNVQLEKVHDFQNQKFQDLRDRTGECERKLEPLTLAVDPESGEGASRKPDVPDDERKRVLREVLKELDTITKEVSELERYSRINYTGFLKAAKKHDRKRGNSYRVRPLLQVRLAALPFNKEDYSPLLIRLSAMYSFVRQNLEGKEKREISFSEGTTGGEHFTSHKFWVHTENLLEVKTVILRRLPVLVYNPQTSKVAEGTQRDPTITSIYFDNPKFSLYTDKVGHEPNASSLRLRWYGQLADKPEIVLEKKTIKDGDSSEELRFPIKEKYIEKFIRGEYKMEKSIDKLRRTVGEDSPKVQELQKSVDAIQSFVREQDLQPMLRANYTRTAFQIPGDDRVRISLDTDLALIREDAVDVDRPCRDPDDWHRSDIDSAQMEYPFHDIRKGEISRFPFALLEIKIKGRKQYEWVEDLMNSHLVKEAPRFSKFVHGVAQLFEDHVNTFPFWLSELETDIRRDPHKAFEEEQERKAKAAEDEFAVGSLFGTRSSPAAFRPGVSSPVGSPSNAGASKMAKSPGRATVEDTRRASLAAQTASARQTAIDSVVEEADSDDDGLQADSGATERNMTTTAGVRSLFPSFSYSKYAQRHRARQQAAANLPPGVRDPGPRWIKDQGPVRVEAKVWLANQRTFIKWQHVSVLLASLSLGLFNAAGETNNVARSLAVVYTAVAAFAGIWGYAIYMHRSRLIQLRSGKDFDNVLGPTVVCLGLVVALCCNFGFRYHAIMQDQQKSPEEVGGGNGTAVADAAMSVVAGMLGAGELKN</sequence>
<keyword evidence="5 7" id="KW-0472">Membrane</keyword>
<dbReference type="PANTHER" id="PTHR46140">
    <property type="entry name" value="VACUOLAR TRANSPORTER CHAPERONE 1-RELATED"/>
    <property type="match status" value="1"/>
</dbReference>
<proteinExistence type="predicted"/>
<reference evidence="9 10" key="1">
    <citation type="submission" date="2024-02" db="EMBL/GenBank/DDBJ databases">
        <title>De novo assembly and annotation of 12 fungi associated with fruit tree decline syndrome in Ontario, Canada.</title>
        <authorList>
            <person name="Sulman M."/>
            <person name="Ellouze W."/>
            <person name="Ilyukhin E."/>
        </authorList>
    </citation>
    <scope>NUCLEOTIDE SEQUENCE [LARGE SCALE GENOMIC DNA]</scope>
    <source>
        <strain evidence="9 10">M1-105</strain>
    </source>
</reference>
<feature type="compositionally biased region" description="Low complexity" evidence="6">
    <location>
        <begin position="552"/>
        <end position="567"/>
    </location>
</feature>
<dbReference type="InterPro" id="IPR042267">
    <property type="entry name" value="VTC_sf"/>
</dbReference>
<evidence type="ECO:0000256" key="1">
    <source>
        <dbReference type="ARBA" id="ARBA00004128"/>
    </source>
</evidence>
<comment type="caution">
    <text evidence="9">The sequence shown here is derived from an EMBL/GenBank/DDBJ whole genome shotgun (WGS) entry which is preliminary data.</text>
</comment>
<evidence type="ECO:0000256" key="2">
    <source>
        <dbReference type="ARBA" id="ARBA00022554"/>
    </source>
</evidence>
<feature type="transmembrane region" description="Helical" evidence="7">
    <location>
        <begin position="715"/>
        <end position="735"/>
    </location>
</feature>
<feature type="compositionally biased region" description="Acidic residues" evidence="6">
    <location>
        <begin position="601"/>
        <end position="612"/>
    </location>
</feature>
<evidence type="ECO:0000256" key="5">
    <source>
        <dbReference type="ARBA" id="ARBA00023136"/>
    </source>
</evidence>
<feature type="transmembrane region" description="Helical" evidence="7">
    <location>
        <begin position="690"/>
        <end position="708"/>
    </location>
</feature>
<feature type="domain" description="SPX" evidence="8">
    <location>
        <begin position="1"/>
        <end position="167"/>
    </location>
</feature>
<dbReference type="Pfam" id="PF09359">
    <property type="entry name" value="VTC"/>
    <property type="match status" value="1"/>
</dbReference>
<evidence type="ECO:0000256" key="4">
    <source>
        <dbReference type="ARBA" id="ARBA00022989"/>
    </source>
</evidence>